<proteinExistence type="predicted"/>
<gene>
    <name evidence="1" type="ORF">FE394_01030</name>
</gene>
<dbReference type="InterPro" id="IPR012347">
    <property type="entry name" value="Ferritin-like"/>
</dbReference>
<dbReference type="InterPro" id="IPR010386">
    <property type="entry name" value="tRNA-Hydrxlase_MiaE"/>
</dbReference>
<dbReference type="PANTHER" id="PTHR42637">
    <property type="entry name" value="TRNA-(MS[2]IO[6]A)-HYDROXYLASE"/>
    <property type="match status" value="1"/>
</dbReference>
<reference evidence="2" key="1">
    <citation type="journal article" date="2024" name="Toxins">
        <title>Genome Sequence Analysis of Native Xenorhabdus Strains Isolated from Entomopathogenic Nematodes in Argentina.</title>
        <authorList>
            <person name="Palma L."/>
            <person name="Frizzo L."/>
            <person name="Kaiser S."/>
            <person name="Berry C."/>
            <person name="Caballero P."/>
            <person name="Bode H.B."/>
            <person name="Del Valle E.E."/>
        </authorList>
    </citation>
    <scope>NUCLEOTIDE SEQUENCE [LARGE SCALE GENOMIC DNA]</scope>
    <source>
        <strain evidence="2">Reich</strain>
    </source>
</reference>
<protein>
    <submittedName>
        <fullName evidence="1">Uncharacterized protein</fullName>
    </submittedName>
</protein>
<dbReference type="Pfam" id="PF06175">
    <property type="entry name" value="MiaE"/>
    <property type="match status" value="1"/>
</dbReference>
<accession>A0ABU4SGT9</accession>
<dbReference type="PANTHER" id="PTHR42637:SF1">
    <property type="entry name" value="TRNA 2-(METHYLSULFANYL)-N(6)-ISOPENTENYLADENOSINE(37) HYDROXYLASE"/>
    <property type="match status" value="1"/>
</dbReference>
<dbReference type="InterPro" id="IPR009078">
    <property type="entry name" value="Ferritin-like_SF"/>
</dbReference>
<sequence>MRIEIMRDEDLGKFYISLLRSDVRHYQNYLALAQLILKKDLTERVNYFDRIGAEFIQTPDRDFKFHSGVLMVKNA</sequence>
<comment type="caution">
    <text evidence="1">The sequence shown here is derived from an EMBL/GenBank/DDBJ whole genome shotgun (WGS) entry which is preliminary data.</text>
</comment>
<dbReference type="Gene3D" id="1.20.1260.10">
    <property type="match status" value="1"/>
</dbReference>
<dbReference type="Proteomes" id="UP001271640">
    <property type="component" value="Unassembled WGS sequence"/>
</dbReference>
<dbReference type="SUPFAM" id="SSF47240">
    <property type="entry name" value="Ferritin-like"/>
    <property type="match status" value="1"/>
</dbReference>
<keyword evidence="2" id="KW-1185">Reference proteome</keyword>
<dbReference type="EMBL" id="VCDP01000004">
    <property type="protein sequence ID" value="MDX7997816.1"/>
    <property type="molecule type" value="Genomic_DNA"/>
</dbReference>
<organism evidence="1 2">
    <name type="scientific">Xenorhabdus littoralis</name>
    <dbReference type="NCBI Taxonomy" id="2582835"/>
    <lineage>
        <taxon>Bacteria</taxon>
        <taxon>Pseudomonadati</taxon>
        <taxon>Pseudomonadota</taxon>
        <taxon>Gammaproteobacteria</taxon>
        <taxon>Enterobacterales</taxon>
        <taxon>Morganellaceae</taxon>
        <taxon>Xenorhabdus</taxon>
    </lineage>
</organism>
<name>A0ABU4SGT9_9GAMM</name>
<evidence type="ECO:0000313" key="2">
    <source>
        <dbReference type="Proteomes" id="UP001271640"/>
    </source>
</evidence>
<evidence type="ECO:0000313" key="1">
    <source>
        <dbReference type="EMBL" id="MDX7997816.1"/>
    </source>
</evidence>